<dbReference type="Proteomes" id="UP001163255">
    <property type="component" value="Chromosome"/>
</dbReference>
<proteinExistence type="predicted"/>
<evidence type="ECO:0000313" key="1">
    <source>
        <dbReference type="EMBL" id="UYM14972.1"/>
    </source>
</evidence>
<accession>A0ABY6GQY2</accession>
<sequence length="47" mass="5363">MERRALEWQTTLGNKAAPFWVPFFLRKGNDVLWLIGNGIATIASLFL</sequence>
<name>A0ABY6GQY2_9GAMM</name>
<dbReference type="EMBL" id="CP103300">
    <property type="protein sequence ID" value="UYM14972.1"/>
    <property type="molecule type" value="Genomic_DNA"/>
</dbReference>
<dbReference type="RefSeq" id="WP_262596745.1">
    <property type="nucleotide sequence ID" value="NZ_CP103300.1"/>
</dbReference>
<evidence type="ECO:0000313" key="2">
    <source>
        <dbReference type="Proteomes" id="UP001163255"/>
    </source>
</evidence>
<protein>
    <submittedName>
        <fullName evidence="1">Uncharacterized protein</fullName>
    </submittedName>
</protein>
<gene>
    <name evidence="1" type="ORF">NX720_19075</name>
</gene>
<reference evidence="1" key="1">
    <citation type="submission" date="2022-10" db="EMBL/GenBank/DDBJ databases">
        <title>Completed Genome Sequence of two octocoral isolated bacterium, Endozoicomonas euniceicola EF212T and Endozoicomonas gorgoniicola PS125T.</title>
        <authorList>
            <person name="Chiou Y.-J."/>
            <person name="Chen Y.-H."/>
        </authorList>
    </citation>
    <scope>NUCLEOTIDE SEQUENCE</scope>
    <source>
        <strain evidence="1">EF212</strain>
    </source>
</reference>
<organism evidence="1 2">
    <name type="scientific">Endozoicomonas euniceicola</name>
    <dbReference type="NCBI Taxonomy" id="1234143"/>
    <lineage>
        <taxon>Bacteria</taxon>
        <taxon>Pseudomonadati</taxon>
        <taxon>Pseudomonadota</taxon>
        <taxon>Gammaproteobacteria</taxon>
        <taxon>Oceanospirillales</taxon>
        <taxon>Endozoicomonadaceae</taxon>
        <taxon>Endozoicomonas</taxon>
    </lineage>
</organism>
<keyword evidence="2" id="KW-1185">Reference proteome</keyword>